<evidence type="ECO:0000313" key="32">
    <source>
        <dbReference type="Proteomes" id="UP001194746"/>
    </source>
</evidence>
<dbReference type="GO" id="GO:0004315">
    <property type="term" value="F:3-oxoacyl-[acyl-carrier-protein] synthase activity"/>
    <property type="evidence" value="ECO:0007669"/>
    <property type="project" value="UniProtKB-EC"/>
</dbReference>
<evidence type="ECO:0000256" key="14">
    <source>
        <dbReference type="ARBA" id="ARBA00023002"/>
    </source>
</evidence>
<evidence type="ECO:0000256" key="21">
    <source>
        <dbReference type="ARBA" id="ARBA00049541"/>
    </source>
</evidence>
<proteinExistence type="inferred from homology"/>
<dbReference type="InterPro" id="IPR018201">
    <property type="entry name" value="Ketoacyl_synth_AS"/>
</dbReference>
<dbReference type="Pfam" id="PF18325">
    <property type="entry name" value="Fas_alpha_ACP"/>
    <property type="match status" value="1"/>
</dbReference>
<dbReference type="Gene3D" id="3.90.470.20">
    <property type="entry name" value="4'-phosphopantetheinyl transferase domain"/>
    <property type="match status" value="1"/>
</dbReference>
<feature type="transmembrane region" description="Helical" evidence="29">
    <location>
        <begin position="1548"/>
        <end position="1571"/>
    </location>
</feature>
<feature type="binding site" evidence="25">
    <location>
        <begin position="1682"/>
        <end position="1684"/>
    </location>
    <ligand>
        <name>acetyl-CoA</name>
        <dbReference type="ChEBI" id="CHEBI:57288"/>
    </ligand>
</feature>
<keyword evidence="13" id="KW-0521">NADP</keyword>
<keyword evidence="17" id="KW-0275">Fatty acid biosynthesis</keyword>
<dbReference type="SMART" id="SM00825">
    <property type="entry name" value="PKS_KS"/>
    <property type="match status" value="1"/>
</dbReference>
<comment type="catalytic activity">
    <reaction evidence="21">
        <text>a fatty acyl-[ACP] + malonyl-[ACP] + H(+) = a 3-oxoacyl-[ACP] + holo-[ACP] + CO2</text>
        <dbReference type="Rhea" id="RHEA:22836"/>
        <dbReference type="Rhea" id="RHEA-COMP:9623"/>
        <dbReference type="Rhea" id="RHEA-COMP:9685"/>
        <dbReference type="Rhea" id="RHEA-COMP:9916"/>
        <dbReference type="Rhea" id="RHEA-COMP:14125"/>
        <dbReference type="ChEBI" id="CHEBI:15378"/>
        <dbReference type="ChEBI" id="CHEBI:16526"/>
        <dbReference type="ChEBI" id="CHEBI:64479"/>
        <dbReference type="ChEBI" id="CHEBI:78449"/>
        <dbReference type="ChEBI" id="CHEBI:78776"/>
        <dbReference type="ChEBI" id="CHEBI:138651"/>
        <dbReference type="EC" id="2.3.1.41"/>
    </reaction>
</comment>
<dbReference type="InterPro" id="IPR014030">
    <property type="entry name" value="Ketoacyl_synth_N"/>
</dbReference>
<keyword evidence="16" id="KW-0443">Lipid metabolism</keyword>
<evidence type="ECO:0000256" key="2">
    <source>
        <dbReference type="ARBA" id="ARBA00012878"/>
    </source>
</evidence>
<dbReference type="PROSITE" id="PS00606">
    <property type="entry name" value="KS3_1"/>
    <property type="match status" value="1"/>
</dbReference>
<dbReference type="Gene3D" id="3.40.50.720">
    <property type="entry name" value="NAD(P)-binding Rossmann-like Domain"/>
    <property type="match status" value="1"/>
</dbReference>
<evidence type="ECO:0000256" key="16">
    <source>
        <dbReference type="ARBA" id="ARBA00023098"/>
    </source>
</evidence>
<dbReference type="EMBL" id="VCAU01000001">
    <property type="protein sequence ID" value="KAF9895184.1"/>
    <property type="molecule type" value="Genomic_DNA"/>
</dbReference>
<dbReference type="EC" id="2.3.1.41" evidence="4"/>
<dbReference type="Pfam" id="PF01648">
    <property type="entry name" value="ACPS"/>
    <property type="match status" value="1"/>
</dbReference>
<feature type="region of interest" description="Disordered" evidence="28">
    <location>
        <begin position="107"/>
        <end position="136"/>
    </location>
</feature>
<dbReference type="GO" id="GO:0000287">
    <property type="term" value="F:magnesium ion binding"/>
    <property type="evidence" value="ECO:0007669"/>
    <property type="project" value="InterPro"/>
</dbReference>
<dbReference type="GO" id="GO:0004321">
    <property type="term" value="F:fatty-acyl-CoA synthase activity"/>
    <property type="evidence" value="ECO:0007669"/>
    <property type="project" value="UniProtKB-EC"/>
</dbReference>
<comment type="similarity">
    <text evidence="1 23">Belongs to the thiolase-like superfamily. Fungal fatty acid synthetase subunit alpha family.</text>
</comment>
<keyword evidence="11" id="KW-0276">Fatty acid metabolism</keyword>
<evidence type="ECO:0000256" key="7">
    <source>
        <dbReference type="ARBA" id="ARBA00022516"/>
    </source>
</evidence>
<comment type="subunit">
    <text evidence="22">Fatty acid synthase is composed of alpha and beta subunits.</text>
</comment>
<keyword evidence="32" id="KW-1185">Reference proteome</keyword>
<feature type="binding site" evidence="26">
    <location>
        <position position="1684"/>
    </location>
    <ligand>
        <name>Mg(2+)</name>
        <dbReference type="ChEBI" id="CHEBI:18420"/>
    </ligand>
</feature>
<dbReference type="SUPFAM" id="SSF56214">
    <property type="entry name" value="4'-phosphopantetheinyl transferase"/>
    <property type="match status" value="1"/>
</dbReference>
<dbReference type="Pfam" id="PF00109">
    <property type="entry name" value="ketoacyl-synt"/>
    <property type="match status" value="1"/>
</dbReference>
<keyword evidence="12 26" id="KW-0460">Magnesium</keyword>
<dbReference type="Gene3D" id="3.90.25.70">
    <property type="match status" value="1"/>
</dbReference>
<dbReference type="Gene3D" id="3.40.47.10">
    <property type="match status" value="1"/>
</dbReference>
<feature type="binding site" evidence="25">
    <location>
        <begin position="1780"/>
        <end position="1782"/>
    </location>
    <ligand>
        <name>acetyl-CoA</name>
        <dbReference type="ChEBI" id="CHEBI:57288"/>
    </ligand>
</feature>
<dbReference type="InterPro" id="IPR004568">
    <property type="entry name" value="Ppantetheine-prot_Trfase_dom"/>
</dbReference>
<keyword evidence="29" id="KW-1133">Transmembrane helix</keyword>
<feature type="binding site" evidence="25">
    <location>
        <begin position="1727"/>
        <end position="1743"/>
    </location>
    <ligand>
        <name>acetyl-CoA</name>
        <dbReference type="ChEBI" id="CHEBI:57288"/>
    </ligand>
</feature>
<evidence type="ECO:0000256" key="20">
    <source>
        <dbReference type="ARBA" id="ARBA00048508"/>
    </source>
</evidence>
<dbReference type="InterPro" id="IPR020841">
    <property type="entry name" value="PKS_Beta-ketoAc_synthase_dom"/>
</dbReference>
<dbReference type="InterPro" id="IPR026025">
    <property type="entry name" value="FAS_alpha_yeast"/>
</dbReference>
<gene>
    <name evidence="31" type="ORF">FE257_000086</name>
</gene>
<keyword evidence="10 26" id="KW-0479">Metal-binding</keyword>
<evidence type="ECO:0000256" key="8">
    <source>
        <dbReference type="ARBA" id="ARBA00022553"/>
    </source>
</evidence>
<dbReference type="InterPro" id="IPR016039">
    <property type="entry name" value="Thiolase-like"/>
</dbReference>
<comment type="caution">
    <text evidence="31">The sequence shown here is derived from an EMBL/GenBank/DDBJ whole genome shotgun (WGS) entry which is preliminary data.</text>
</comment>
<reference evidence="31" key="1">
    <citation type="journal article" date="2019" name="Beilstein J. Org. Chem.">
        <title>Nanangenines: drimane sesquiterpenoids as the dominant metabolite cohort of a novel Australian fungus, Aspergillus nanangensis.</title>
        <authorList>
            <person name="Lacey H.J."/>
            <person name="Gilchrist C.L.M."/>
            <person name="Crombie A."/>
            <person name="Kalaitzis J.A."/>
            <person name="Vuong D."/>
            <person name="Rutledge P.J."/>
            <person name="Turner P."/>
            <person name="Pitt J.I."/>
            <person name="Lacey E."/>
            <person name="Chooi Y.H."/>
            <person name="Piggott A.M."/>
        </authorList>
    </citation>
    <scope>NUCLEOTIDE SEQUENCE</scope>
    <source>
        <strain evidence="31">MST-FP2251</strain>
    </source>
</reference>
<dbReference type="GO" id="GO:0005835">
    <property type="term" value="C:fatty acid synthase complex"/>
    <property type="evidence" value="ECO:0007669"/>
    <property type="project" value="InterPro"/>
</dbReference>
<feature type="binding site" evidence="26">
    <location>
        <position position="1782"/>
    </location>
    <ligand>
        <name>Mg(2+)</name>
        <dbReference type="ChEBI" id="CHEBI:18420"/>
    </ligand>
</feature>
<evidence type="ECO:0000256" key="4">
    <source>
        <dbReference type="ARBA" id="ARBA00013191"/>
    </source>
</evidence>
<evidence type="ECO:0000256" key="22">
    <source>
        <dbReference type="ARBA" id="ARBA00065422"/>
    </source>
</evidence>
<evidence type="ECO:0000256" key="13">
    <source>
        <dbReference type="ARBA" id="ARBA00022857"/>
    </source>
</evidence>
<feature type="binding site" evidence="25">
    <location>
        <begin position="1751"/>
        <end position="1753"/>
    </location>
    <ligand>
        <name>acetyl-CoA</name>
        <dbReference type="ChEBI" id="CHEBI:57288"/>
    </ligand>
</feature>
<dbReference type="Pfam" id="PF18314">
    <property type="entry name" value="FAS_I_H"/>
    <property type="match status" value="1"/>
</dbReference>
<evidence type="ECO:0000256" key="10">
    <source>
        <dbReference type="ARBA" id="ARBA00022723"/>
    </source>
</evidence>
<keyword evidence="7" id="KW-0444">Lipid biosynthesis</keyword>
<dbReference type="InterPro" id="IPR040899">
    <property type="entry name" value="Fas_alpha_ACP"/>
</dbReference>
<dbReference type="GO" id="GO:0008897">
    <property type="term" value="F:holo-[acyl-carrier-protein] synthase activity"/>
    <property type="evidence" value="ECO:0007669"/>
    <property type="project" value="InterPro"/>
</dbReference>
<keyword evidence="14" id="KW-0560">Oxidoreductase</keyword>
<evidence type="ECO:0000256" key="28">
    <source>
        <dbReference type="SAM" id="MobiDB-lite"/>
    </source>
</evidence>
<evidence type="ECO:0000256" key="27">
    <source>
        <dbReference type="PIRSR" id="PIRSR000454-4"/>
    </source>
</evidence>
<comment type="catalytic activity">
    <reaction evidence="19">
        <text>acetyl-CoA + n malonyl-CoA + 2n NADPH + 4n H(+) = a long-chain-acyl-CoA + n CoA + n CO2 + 2n NADP(+).</text>
        <dbReference type="EC" id="2.3.1.86"/>
    </reaction>
</comment>
<evidence type="ECO:0000256" key="24">
    <source>
        <dbReference type="PIRSR" id="PIRSR000454-1"/>
    </source>
</evidence>
<dbReference type="PIRSF" id="PIRSF000454">
    <property type="entry name" value="FAS_yeast_alpha"/>
    <property type="match status" value="1"/>
</dbReference>
<dbReference type="NCBIfam" id="TIGR00556">
    <property type="entry name" value="pantethn_trn"/>
    <property type="match status" value="1"/>
</dbReference>
<keyword evidence="29" id="KW-0472">Membrane</keyword>
<dbReference type="PANTHER" id="PTHR10982:SF21">
    <property type="entry name" value="FATTY ACID SYNTHASE SUBUNIT BETA"/>
    <property type="match status" value="1"/>
</dbReference>
<evidence type="ECO:0000256" key="12">
    <source>
        <dbReference type="ARBA" id="ARBA00022842"/>
    </source>
</evidence>
<feature type="domain" description="Ketosynthase family 3 (KS3)" evidence="30">
    <location>
        <begin position="1033"/>
        <end position="1555"/>
    </location>
</feature>
<dbReference type="CDD" id="cd08950">
    <property type="entry name" value="KR_fFAS_SDR_c_like"/>
    <property type="match status" value="1"/>
</dbReference>
<dbReference type="Proteomes" id="UP001194746">
    <property type="component" value="Unassembled WGS sequence"/>
</dbReference>
<dbReference type="InterPro" id="IPR008278">
    <property type="entry name" value="4-PPantetheinyl_Trfase_dom"/>
</dbReference>
<dbReference type="EC" id="2.3.1.86" evidence="2"/>
<protein>
    <recommendedName>
        <fullName evidence="5">Fatty acid synthase subunit alpha</fullName>
        <ecNumber evidence="3">1.1.1.100</ecNumber>
        <ecNumber evidence="4">2.3.1.41</ecNumber>
        <ecNumber evidence="2">2.3.1.86</ecNumber>
    </recommendedName>
</protein>
<feature type="binding site" evidence="25">
    <location>
        <position position="1718"/>
    </location>
    <ligand>
        <name>acetyl-CoA</name>
        <dbReference type="ChEBI" id="CHEBI:57288"/>
    </ligand>
</feature>
<dbReference type="GO" id="GO:0004312">
    <property type="term" value="F:fatty acid synthase activity"/>
    <property type="evidence" value="ECO:0007669"/>
    <property type="project" value="InterPro"/>
</dbReference>
<evidence type="ECO:0000256" key="26">
    <source>
        <dbReference type="PIRSR" id="PIRSR000454-3"/>
    </source>
</evidence>
<dbReference type="InterPro" id="IPR016035">
    <property type="entry name" value="Acyl_Trfase/lysoPLipase"/>
</dbReference>
<keyword evidence="8" id="KW-0597">Phosphoprotein</keyword>
<dbReference type="PANTHER" id="PTHR10982">
    <property type="entry name" value="MALONYL COA-ACYL CARRIER PROTEIN TRANSACYLASE"/>
    <property type="match status" value="1"/>
</dbReference>
<keyword evidence="29" id="KW-0812">Transmembrane</keyword>
<evidence type="ECO:0000256" key="17">
    <source>
        <dbReference type="ARBA" id="ARBA00023160"/>
    </source>
</evidence>
<dbReference type="SUPFAM" id="SSF52151">
    <property type="entry name" value="FabD/lysophospholipase-like"/>
    <property type="match status" value="1"/>
</dbReference>
<evidence type="ECO:0000256" key="29">
    <source>
        <dbReference type="SAM" id="Phobius"/>
    </source>
</evidence>
<name>A0AAD4GYR9_ASPNN</name>
<evidence type="ECO:0000256" key="18">
    <source>
        <dbReference type="ARBA" id="ARBA00023268"/>
    </source>
</evidence>
<dbReference type="InterPro" id="IPR037143">
    <property type="entry name" value="4-PPantetheinyl_Trfase_dom_sf"/>
</dbReference>
<dbReference type="Gene3D" id="3.30.70.2490">
    <property type="match status" value="1"/>
</dbReference>
<dbReference type="InterPro" id="IPR002347">
    <property type="entry name" value="SDR_fam"/>
</dbReference>
<keyword evidence="15" id="KW-0520">NAD</keyword>
<dbReference type="SUPFAM" id="SSF51735">
    <property type="entry name" value="NAD(P)-binding Rossmann-fold domains"/>
    <property type="match status" value="1"/>
</dbReference>
<evidence type="ECO:0000256" key="15">
    <source>
        <dbReference type="ARBA" id="ARBA00023027"/>
    </source>
</evidence>
<feature type="binding site" evidence="26">
    <location>
        <position position="1781"/>
    </location>
    <ligand>
        <name>Mg(2+)</name>
        <dbReference type="ChEBI" id="CHEBI:18420"/>
    </ligand>
</feature>
<feature type="binding site" evidence="26">
    <location>
        <position position="1682"/>
    </location>
    <ligand>
        <name>Mg(2+)</name>
        <dbReference type="ChEBI" id="CHEBI:18420"/>
    </ligand>
</feature>
<dbReference type="GO" id="GO:0004316">
    <property type="term" value="F:3-oxoacyl-[acyl-carrier-protein] reductase (NADPH) activity"/>
    <property type="evidence" value="ECO:0007669"/>
    <property type="project" value="UniProtKB-EC"/>
</dbReference>
<evidence type="ECO:0000256" key="1">
    <source>
        <dbReference type="ARBA" id="ARBA00007485"/>
    </source>
</evidence>
<evidence type="ECO:0000256" key="11">
    <source>
        <dbReference type="ARBA" id="ARBA00022832"/>
    </source>
</evidence>
<accession>A0AAD4GYR9</accession>
<evidence type="ECO:0000256" key="3">
    <source>
        <dbReference type="ARBA" id="ARBA00012948"/>
    </source>
</evidence>
<organism evidence="31 32">
    <name type="scientific">Aspergillus nanangensis</name>
    <dbReference type="NCBI Taxonomy" id="2582783"/>
    <lineage>
        <taxon>Eukaryota</taxon>
        <taxon>Fungi</taxon>
        <taxon>Dikarya</taxon>
        <taxon>Ascomycota</taxon>
        <taxon>Pezizomycotina</taxon>
        <taxon>Eurotiomycetes</taxon>
        <taxon>Eurotiomycetidae</taxon>
        <taxon>Eurotiales</taxon>
        <taxon>Aspergillaceae</taxon>
        <taxon>Aspergillus</taxon>
        <taxon>Aspergillus subgen. Circumdati</taxon>
    </lineage>
</organism>
<dbReference type="InterPro" id="IPR041550">
    <property type="entry name" value="FASI_helical"/>
</dbReference>
<dbReference type="FunFam" id="3.30.70.2490:FF:000001">
    <property type="entry name" value="Fatty acid synthase subunit alpha"/>
    <property type="match status" value="1"/>
</dbReference>
<dbReference type="InterPro" id="IPR047224">
    <property type="entry name" value="FAS_alpha_su_C"/>
</dbReference>
<dbReference type="Pfam" id="PF02801">
    <property type="entry name" value="Ketoacyl-synt_C"/>
    <property type="match status" value="1"/>
</dbReference>
<feature type="binding site" evidence="25">
    <location>
        <position position="1708"/>
    </location>
    <ligand>
        <name>acetyl-CoA</name>
        <dbReference type="ChEBI" id="CHEBI:57288"/>
    </ligand>
</feature>
<dbReference type="PROSITE" id="PS52004">
    <property type="entry name" value="KS3_2"/>
    <property type="match status" value="1"/>
</dbReference>
<evidence type="ECO:0000313" key="31">
    <source>
        <dbReference type="EMBL" id="KAF9895184.1"/>
    </source>
</evidence>
<dbReference type="GO" id="GO:0042759">
    <property type="term" value="P:long-chain fatty acid biosynthetic process"/>
    <property type="evidence" value="ECO:0007669"/>
    <property type="project" value="UniProtKB-UniRule"/>
</dbReference>
<evidence type="ECO:0000256" key="23">
    <source>
        <dbReference type="PIRNR" id="PIRNR000454"/>
    </source>
</evidence>
<dbReference type="CDD" id="cd00828">
    <property type="entry name" value="elong_cond_enzymes"/>
    <property type="match status" value="1"/>
</dbReference>
<evidence type="ECO:0000256" key="9">
    <source>
        <dbReference type="ARBA" id="ARBA00022679"/>
    </source>
</evidence>
<dbReference type="FunFam" id="3.90.25.70:FF:000001">
    <property type="entry name" value="Fatty acid synthase subunit alpha"/>
    <property type="match status" value="1"/>
</dbReference>
<dbReference type="InterPro" id="IPR036291">
    <property type="entry name" value="NAD(P)-bd_dom_sf"/>
</dbReference>
<comment type="catalytic activity">
    <reaction evidence="20">
        <text>a (3R)-hydroxyacyl-[ACP] + NADP(+) = a 3-oxoacyl-[ACP] + NADPH + H(+)</text>
        <dbReference type="Rhea" id="RHEA:17397"/>
        <dbReference type="Rhea" id="RHEA-COMP:9916"/>
        <dbReference type="Rhea" id="RHEA-COMP:9945"/>
        <dbReference type="ChEBI" id="CHEBI:15378"/>
        <dbReference type="ChEBI" id="CHEBI:57783"/>
        <dbReference type="ChEBI" id="CHEBI:58349"/>
        <dbReference type="ChEBI" id="CHEBI:78776"/>
        <dbReference type="ChEBI" id="CHEBI:78827"/>
        <dbReference type="EC" id="1.1.1.100"/>
    </reaction>
</comment>
<evidence type="ECO:0000256" key="25">
    <source>
        <dbReference type="PIRSR" id="PIRSR000454-2"/>
    </source>
</evidence>
<dbReference type="EC" id="1.1.1.100" evidence="3"/>
<feature type="modified residue" description="O-(pantetheine 4'-phosphoryl)serine" evidence="27">
    <location>
        <position position="194"/>
    </location>
</feature>
<keyword evidence="18" id="KW-0511">Multifunctional enzyme</keyword>
<dbReference type="GO" id="GO:0044550">
    <property type="term" value="P:secondary metabolite biosynthetic process"/>
    <property type="evidence" value="ECO:0007669"/>
    <property type="project" value="UniProtKB-ARBA"/>
</dbReference>
<sequence>MAYGLGHEVSMHTIKDGNDDAQLAYTLFIELLAYQLASPVRWIETQESLLSRNPRIGRFIEIGPRATLSTIAKRSAAKYHASDAPSQWSDLQFLSYPNDKDQIMYQSPSAEDAVKSSSKPKSHSSDVTKTPQTDSVEVANISHPTAYLVEPMEPIHRPLLARHVVLAMTAHKTGHPFDKVSMEKTIRTLAGGKSTLQNELTGDLVAEFGKLPDGVEDLSLAALSEALQPKFSGYPAACMNSLISKFISRKMPAGFNQSTIYEYLLRRWSITKSHAMIPMCLATTTEPPSRLANTDEAHAYFDDVAQRYAILEGLNLEPNIRNQQMGSLPSTPFVVDPSALEAVTKKQDHLHRKLHQLLSENLQTDKDISIEEDACGPAVQQSAEKLEQWNAEFGDEFLESVQSIFNEKHARCYDSWWNWVREDLLRWIQEISQATVIPPMELTPRLQQILNRWDSTCSSIMQAELTKLNRQQANPKFRPEIQRLCTVLMGFLNLGVQAQASEPAFVYSTPPVRPKTTITKCGQLEYTEVRRQMTAYGDVVQQQRRSPTRNEPVAPFVHLKTREDEGEWAYNPAATKLFHSMLELGSASGLSYSGKAVLLTGAGPDSIGAGIVQGLLSGGARVVVTTSRPMSESADFFQKMYRTHGARGASLTVYPMNQASRRDCEALIEHIYNNPSSTGGDLDYIIPFAAMAQTGEPESLNGRNEVALRAMLVNVLRLVGCVRREKQKRRIDTRPTMCILPMSCNEGTFGGDGLYAESKIGLKALFNRFYSESWSEHITVCGALIGWTRGTGLMRSSNIIAEEVERLGLLTFTQEEMAFNILGLMTPPITQLAEDTPVFADLTGGFGQVWKIKDEITAARQRIADRVELYKALAEEDARHDAVLFGQRPEEPETTVKKCRANLRLPLPSLPEHADLTSGLSDLQGMIDLSTTVVVVGYSELGPWGNSRTRWEMEHQGGFSLEGYVEMAWIMGLIKHIDGTLNGEPYIGWVDAASQAPVRDDKIPEQYHDHIMAGSGLRLIKPTERDKYDPAKKEFLHEVAIEEDLPPFESSRSSAEAFKRRHGDHVSMQAIPGSDDCRVFIKKGSVLMVPKSTPFHQVVAGRIPDGWDPARFGVPEDILWQVDATTLYALCCVSEAFLSAGIKDPYELYEHIHVSELANCLGTGGGPMKIIQNMYRDRYLDRPMRGDIILEHFFNSMGAWVNMLLLSATGPLKTPVGACATALESLDIGCEAIQAGKCKVALVGGCDDYREELAYEFANIKATANSAEELAQGRRANEISRPTATSRSGFAESAGCGVQLLMSAELALQMGVPIYGIVAHSQMASDQIGRSIPAPGKGILTAAREAEEAKDSPVLGLNFRRERLDREVSLIAKLSENEESAHIKTNPEAEVERVAQLRIRDAQQRWGNNLRLLDPGIAPIKAALATWGLTIDDIDVVSMHGTSTKANEVNESDVINTQMEHLGRLKGNPLICVCQKSLTGHPKAAAGAWQLNGCLQMMQDGVVPGNRNADNVDEQLRQFQHLVYPFESMRDLRVKATMLTSFGFGQKGAINIMVAPMYLFASVSSAMFCNYRSRAMDRGRKINPVFVTRVLKNTMVQVKSQPPWKDPESMRRVLLDPNSRLNPDHSDFISEPVSIPLSTAASEEHVPTNLDSRPALLNAVHAMLGEVTQHASQSSCTQVGIDIEELSSINMDNQVFLERNFTPLEREYCWSMANPRASFAGRWSAKEAVFKSLQTPSAGPGASMCDIEIMSVNGVPKVNLLGNAKLVATAKGLDHIEVTISHCAETAIAVALATGGSNNACPQGGTRGVSS</sequence>
<evidence type="ECO:0000256" key="6">
    <source>
        <dbReference type="ARBA" id="ARBA00022450"/>
    </source>
</evidence>
<dbReference type="FunFam" id="3.90.470.20:FF:000005">
    <property type="entry name" value="Fatty acid synthase alpha subunit FasA"/>
    <property type="match status" value="1"/>
</dbReference>
<dbReference type="SUPFAM" id="SSF53901">
    <property type="entry name" value="Thiolase-like"/>
    <property type="match status" value="2"/>
</dbReference>
<feature type="active site" description="For beta-ketoacyl synthase activity" evidence="24">
    <location>
        <position position="1219"/>
    </location>
</feature>
<dbReference type="InterPro" id="IPR014031">
    <property type="entry name" value="Ketoacyl_synth_C"/>
</dbReference>
<dbReference type="InterPro" id="IPR050830">
    <property type="entry name" value="Fungal_FAS"/>
</dbReference>
<reference evidence="31" key="2">
    <citation type="submission" date="2020-02" db="EMBL/GenBank/DDBJ databases">
        <authorList>
            <person name="Gilchrist C.L.M."/>
            <person name="Chooi Y.-H."/>
        </authorList>
    </citation>
    <scope>NUCLEOTIDE SEQUENCE</scope>
    <source>
        <strain evidence="31">MST-FP2251</strain>
    </source>
</reference>
<dbReference type="Pfam" id="PF00106">
    <property type="entry name" value="adh_short"/>
    <property type="match status" value="1"/>
</dbReference>
<evidence type="ECO:0000256" key="5">
    <source>
        <dbReference type="ARBA" id="ARBA00014008"/>
    </source>
</evidence>
<evidence type="ECO:0000256" key="19">
    <source>
        <dbReference type="ARBA" id="ARBA00048237"/>
    </source>
</evidence>
<evidence type="ECO:0000259" key="30">
    <source>
        <dbReference type="PROSITE" id="PS52004"/>
    </source>
</evidence>
<keyword evidence="9 23" id="KW-0808">Transferase</keyword>
<keyword evidence="6 23" id="KW-0596">Phosphopantetheine</keyword>